<evidence type="ECO:0000313" key="2">
    <source>
        <dbReference type="EMBL" id="CAK9039509.1"/>
    </source>
</evidence>
<proteinExistence type="predicted"/>
<dbReference type="EMBL" id="CAXAMN010012969">
    <property type="protein sequence ID" value="CAK9039509.1"/>
    <property type="molecule type" value="Genomic_DNA"/>
</dbReference>
<feature type="non-terminal residue" evidence="2">
    <location>
        <position position="1"/>
    </location>
</feature>
<feature type="chain" id="PRO_5045549185" evidence="1">
    <location>
        <begin position="30"/>
        <end position="65"/>
    </location>
</feature>
<evidence type="ECO:0000313" key="3">
    <source>
        <dbReference type="Proteomes" id="UP001642484"/>
    </source>
</evidence>
<name>A0ABP0LJZ4_9DINO</name>
<gene>
    <name evidence="2" type="ORF">CCMP2556_LOCUS21421</name>
</gene>
<feature type="non-terminal residue" evidence="2">
    <location>
        <position position="65"/>
    </location>
</feature>
<evidence type="ECO:0000256" key="1">
    <source>
        <dbReference type="SAM" id="SignalP"/>
    </source>
</evidence>
<accession>A0ABP0LJZ4</accession>
<dbReference type="Proteomes" id="UP001642484">
    <property type="component" value="Unassembled WGS sequence"/>
</dbReference>
<comment type="caution">
    <text evidence="2">The sequence shown here is derived from an EMBL/GenBank/DDBJ whole genome shotgun (WGS) entry which is preliminary data.</text>
</comment>
<organism evidence="2 3">
    <name type="scientific">Durusdinium trenchii</name>
    <dbReference type="NCBI Taxonomy" id="1381693"/>
    <lineage>
        <taxon>Eukaryota</taxon>
        <taxon>Sar</taxon>
        <taxon>Alveolata</taxon>
        <taxon>Dinophyceae</taxon>
        <taxon>Suessiales</taxon>
        <taxon>Symbiodiniaceae</taxon>
        <taxon>Durusdinium</taxon>
    </lineage>
</organism>
<feature type="signal peptide" evidence="1">
    <location>
        <begin position="1"/>
        <end position="29"/>
    </location>
</feature>
<keyword evidence="3" id="KW-1185">Reference proteome</keyword>
<protein>
    <submittedName>
        <fullName evidence="2">Uncharacterized protein</fullName>
    </submittedName>
</protein>
<keyword evidence="1" id="KW-0732">Signal</keyword>
<sequence length="65" mass="7298">SSFSSVGLLVQQVLMAHLVLPLVVQMVLRRTIYTCANEEQRSPELQQLFFPASFCQHGQRPGDPV</sequence>
<reference evidence="2 3" key="1">
    <citation type="submission" date="2024-02" db="EMBL/GenBank/DDBJ databases">
        <authorList>
            <person name="Chen Y."/>
            <person name="Shah S."/>
            <person name="Dougan E. K."/>
            <person name="Thang M."/>
            <person name="Chan C."/>
        </authorList>
    </citation>
    <scope>NUCLEOTIDE SEQUENCE [LARGE SCALE GENOMIC DNA]</scope>
</reference>